<evidence type="ECO:0000256" key="3">
    <source>
        <dbReference type="SAM" id="SignalP"/>
    </source>
</evidence>
<dbReference type="Pfam" id="PF00144">
    <property type="entry name" value="Beta-lactamase"/>
    <property type="match status" value="1"/>
</dbReference>
<comment type="subcellular location">
    <subcellularLocation>
        <location evidence="1">Membrane</location>
    </subcellularLocation>
</comment>
<evidence type="ECO:0000256" key="2">
    <source>
        <dbReference type="ARBA" id="ARBA00023136"/>
    </source>
</evidence>
<feature type="signal peptide" evidence="3">
    <location>
        <begin position="1"/>
        <end position="22"/>
    </location>
</feature>
<feature type="domain" description="Beta-lactamase-related" evidence="4">
    <location>
        <begin position="45"/>
        <end position="356"/>
    </location>
</feature>
<evidence type="ECO:0000259" key="4">
    <source>
        <dbReference type="Pfam" id="PF00144"/>
    </source>
</evidence>
<dbReference type="PANTHER" id="PTHR46825:SF11">
    <property type="entry name" value="PENICILLIN-BINDING PROTEIN 4"/>
    <property type="match status" value="1"/>
</dbReference>
<sequence length="372" mass="41373">MFKKGKKLIVALLVLVAALAFWPEETAPDLVTAADMHVFVEKLFKKKHVTGSVAIVQNGHVQVVNYGLANAKQKVKNGASQVVYPAASMQKEVTGAMIMQLMEEKKGSSSAFSQNTKISRWYPALRNAKKISVGNLLSHTSGLQIPEVEADRHINYSEDQAVNWIVNRANQLPQDKVGSYHYSDVNYVLLAGIIKKVSHKSYAWNFKKRVVQRLGLKSTYVSSQLPKNKMLAVSYTYKHGKNYQQAATLEKTRLSQLVGAGNMLTTASDYYLIQEALGTGQFLSPSAFHKLTHLKSKINQYSGGVYLKKGEKVKLAYGAIGSAHYAAYFQLTADNKNGIILLLNQRSFGEDKVKDIGYQILKEIRFATFSKN</sequence>
<keyword evidence="2" id="KW-0472">Membrane</keyword>
<dbReference type="PANTHER" id="PTHR46825">
    <property type="entry name" value="D-ALANYL-D-ALANINE-CARBOXYPEPTIDASE/ENDOPEPTIDASE AMPH"/>
    <property type="match status" value="1"/>
</dbReference>
<dbReference type="Gene3D" id="3.40.710.10">
    <property type="entry name" value="DD-peptidase/beta-lactamase superfamily"/>
    <property type="match status" value="1"/>
</dbReference>
<organism evidence="5">
    <name type="scientific">Lactobacillus delbrueckii subsp. lactis</name>
    <dbReference type="NCBI Taxonomy" id="29397"/>
    <lineage>
        <taxon>Bacteria</taxon>
        <taxon>Bacillati</taxon>
        <taxon>Bacillota</taxon>
        <taxon>Bacilli</taxon>
        <taxon>Lactobacillales</taxon>
        <taxon>Lactobacillaceae</taxon>
        <taxon>Lactobacillus</taxon>
    </lineage>
</organism>
<gene>
    <name evidence="5" type="ORF">DQL93_03075</name>
</gene>
<dbReference type="RefSeq" id="WP_035172349.1">
    <property type="nucleotide sequence ID" value="NZ_CP046131.1"/>
</dbReference>
<reference evidence="5" key="1">
    <citation type="submission" date="2018-07" db="EMBL/GenBank/DDBJ databases">
        <authorList>
            <person name="Somerville V."/>
        </authorList>
    </citation>
    <scope>NUCLEOTIDE SEQUENCE</scope>
    <source>
        <strain evidence="5">NWC_2_2</strain>
    </source>
</reference>
<proteinExistence type="predicted"/>
<protein>
    <submittedName>
        <fullName evidence="5">Class A beta-lactamase-related serine hydrolase</fullName>
    </submittedName>
</protein>
<dbReference type="InterPro" id="IPR050491">
    <property type="entry name" value="AmpC-like"/>
</dbReference>
<dbReference type="AlphaFoldDB" id="A0A3G6KAX6"/>
<dbReference type="GO" id="GO:0016020">
    <property type="term" value="C:membrane"/>
    <property type="evidence" value="ECO:0007669"/>
    <property type="project" value="UniProtKB-SubCell"/>
</dbReference>
<dbReference type="InterPro" id="IPR012338">
    <property type="entry name" value="Beta-lactam/transpept-like"/>
</dbReference>
<keyword evidence="5" id="KW-0378">Hydrolase</keyword>
<dbReference type="SUPFAM" id="SSF56601">
    <property type="entry name" value="beta-lactamase/transpeptidase-like"/>
    <property type="match status" value="1"/>
</dbReference>
<name>A0A3G6KAX6_LACDL</name>
<accession>A0A3G6KAX6</accession>
<dbReference type="InterPro" id="IPR001466">
    <property type="entry name" value="Beta-lactam-related"/>
</dbReference>
<evidence type="ECO:0000313" key="5">
    <source>
        <dbReference type="EMBL" id="AZA15662.1"/>
    </source>
</evidence>
<feature type="chain" id="PRO_5043183177" evidence="3">
    <location>
        <begin position="23"/>
        <end position="372"/>
    </location>
</feature>
<keyword evidence="3" id="KW-0732">Signal</keyword>
<dbReference type="EMBL" id="CP031023">
    <property type="protein sequence ID" value="AZA15662.1"/>
    <property type="molecule type" value="Genomic_DNA"/>
</dbReference>
<dbReference type="GO" id="GO:0016787">
    <property type="term" value="F:hydrolase activity"/>
    <property type="evidence" value="ECO:0007669"/>
    <property type="project" value="UniProtKB-KW"/>
</dbReference>
<evidence type="ECO:0000256" key="1">
    <source>
        <dbReference type="ARBA" id="ARBA00004370"/>
    </source>
</evidence>